<accession>A0ABR2JCC5</accession>
<dbReference type="Pfam" id="PF04193">
    <property type="entry name" value="PQ-loop"/>
    <property type="match status" value="1"/>
</dbReference>
<keyword evidence="4 5" id="KW-0472">Membrane</keyword>
<dbReference type="Proteomes" id="UP001470230">
    <property type="component" value="Unassembled WGS sequence"/>
</dbReference>
<evidence type="ECO:0000256" key="1">
    <source>
        <dbReference type="ARBA" id="ARBA00004141"/>
    </source>
</evidence>
<organism evidence="6 7">
    <name type="scientific">Tritrichomonas musculus</name>
    <dbReference type="NCBI Taxonomy" id="1915356"/>
    <lineage>
        <taxon>Eukaryota</taxon>
        <taxon>Metamonada</taxon>
        <taxon>Parabasalia</taxon>
        <taxon>Tritrichomonadida</taxon>
        <taxon>Tritrichomonadidae</taxon>
        <taxon>Tritrichomonas</taxon>
    </lineage>
</organism>
<evidence type="ECO:0000256" key="5">
    <source>
        <dbReference type="SAM" id="Phobius"/>
    </source>
</evidence>
<keyword evidence="7" id="KW-1185">Reference proteome</keyword>
<name>A0ABR2JCC5_9EUKA</name>
<dbReference type="EMBL" id="JAPFFF010000012">
    <property type="protein sequence ID" value="KAK8875506.1"/>
    <property type="molecule type" value="Genomic_DNA"/>
</dbReference>
<evidence type="ECO:0000313" key="7">
    <source>
        <dbReference type="Proteomes" id="UP001470230"/>
    </source>
</evidence>
<comment type="caution">
    <text evidence="6">The sequence shown here is derived from an EMBL/GenBank/DDBJ whole genome shotgun (WGS) entry which is preliminary data.</text>
</comment>
<proteinExistence type="predicted"/>
<evidence type="ECO:0000313" key="6">
    <source>
        <dbReference type="EMBL" id="KAK8875506.1"/>
    </source>
</evidence>
<evidence type="ECO:0000256" key="3">
    <source>
        <dbReference type="ARBA" id="ARBA00022989"/>
    </source>
</evidence>
<reference evidence="6 7" key="1">
    <citation type="submission" date="2024-04" db="EMBL/GenBank/DDBJ databases">
        <title>Tritrichomonas musculus Genome.</title>
        <authorList>
            <person name="Alves-Ferreira E."/>
            <person name="Grigg M."/>
            <person name="Lorenzi H."/>
            <person name="Galac M."/>
        </authorList>
    </citation>
    <scope>NUCLEOTIDE SEQUENCE [LARGE SCALE GENOMIC DNA]</scope>
    <source>
        <strain evidence="6 7">EAF2021</strain>
    </source>
</reference>
<evidence type="ECO:0000256" key="2">
    <source>
        <dbReference type="ARBA" id="ARBA00022692"/>
    </source>
</evidence>
<keyword evidence="3 5" id="KW-1133">Transmembrane helix</keyword>
<gene>
    <name evidence="6" type="ORF">M9Y10_005672</name>
</gene>
<evidence type="ECO:0000256" key="4">
    <source>
        <dbReference type="ARBA" id="ARBA00023136"/>
    </source>
</evidence>
<sequence>MNRDHGGYDYSFAGFIDYTSQMKESSSILWRAIGLIIFFGTIFSLIPQIYCIVRNRTSYGINPMTIFVSNFTQFVLVFNIICLRSSDFIAAIQVNFFQSLPRLMTFINAFALWIFYLPIIILLLY</sequence>
<comment type="subcellular location">
    <subcellularLocation>
        <location evidence="1">Membrane</location>
        <topology evidence="1">Multi-pass membrane protein</topology>
    </subcellularLocation>
</comment>
<keyword evidence="2 5" id="KW-0812">Transmembrane</keyword>
<protein>
    <submittedName>
        <fullName evidence="6">Uncharacterized protein</fullName>
    </submittedName>
</protein>
<dbReference type="InterPro" id="IPR006603">
    <property type="entry name" value="PQ-loop_rpt"/>
</dbReference>
<feature type="transmembrane region" description="Helical" evidence="5">
    <location>
        <begin position="103"/>
        <end position="124"/>
    </location>
</feature>
<feature type="transmembrane region" description="Helical" evidence="5">
    <location>
        <begin position="28"/>
        <end position="53"/>
    </location>
</feature>